<evidence type="ECO:0000256" key="8">
    <source>
        <dbReference type="ARBA" id="ARBA00023136"/>
    </source>
</evidence>
<feature type="transmembrane region" description="Helical" evidence="9">
    <location>
        <begin position="77"/>
        <end position="99"/>
    </location>
</feature>
<evidence type="ECO:0000313" key="12">
    <source>
        <dbReference type="Proteomes" id="UP000436088"/>
    </source>
</evidence>
<keyword evidence="8 9" id="KW-0472">Membrane</keyword>
<organism evidence="11 12">
    <name type="scientific">Hibiscus syriacus</name>
    <name type="common">Rose of Sharon</name>
    <dbReference type="NCBI Taxonomy" id="106335"/>
    <lineage>
        <taxon>Eukaryota</taxon>
        <taxon>Viridiplantae</taxon>
        <taxon>Streptophyta</taxon>
        <taxon>Embryophyta</taxon>
        <taxon>Tracheophyta</taxon>
        <taxon>Spermatophyta</taxon>
        <taxon>Magnoliopsida</taxon>
        <taxon>eudicotyledons</taxon>
        <taxon>Gunneridae</taxon>
        <taxon>Pentapetalae</taxon>
        <taxon>rosids</taxon>
        <taxon>malvids</taxon>
        <taxon>Malvales</taxon>
        <taxon>Malvaceae</taxon>
        <taxon>Malvoideae</taxon>
        <taxon>Hibiscus</taxon>
    </lineage>
</organism>
<evidence type="ECO:0000256" key="6">
    <source>
        <dbReference type="ARBA" id="ARBA00022840"/>
    </source>
</evidence>
<evidence type="ECO:0000256" key="4">
    <source>
        <dbReference type="ARBA" id="ARBA00022692"/>
    </source>
</evidence>
<evidence type="ECO:0000256" key="7">
    <source>
        <dbReference type="ARBA" id="ARBA00022989"/>
    </source>
</evidence>
<comment type="subcellular location">
    <subcellularLocation>
        <location evidence="1">Membrane</location>
        <topology evidence="1">Multi-pass membrane protein</topology>
    </subcellularLocation>
</comment>
<dbReference type="PANTHER" id="PTHR24223:SF456">
    <property type="entry name" value="MULTIDRUG RESISTANCE-ASSOCIATED PROTEIN LETHAL(2)03659"/>
    <property type="match status" value="1"/>
</dbReference>
<dbReference type="PANTHER" id="PTHR24223">
    <property type="entry name" value="ATP-BINDING CASSETTE SUB-FAMILY C"/>
    <property type="match status" value="1"/>
</dbReference>
<dbReference type="SUPFAM" id="SSF90123">
    <property type="entry name" value="ABC transporter transmembrane region"/>
    <property type="match status" value="1"/>
</dbReference>
<evidence type="ECO:0000256" key="3">
    <source>
        <dbReference type="ARBA" id="ARBA00022448"/>
    </source>
</evidence>
<evidence type="ECO:0000259" key="10">
    <source>
        <dbReference type="PROSITE" id="PS50929"/>
    </source>
</evidence>
<dbReference type="Proteomes" id="UP000436088">
    <property type="component" value="Unassembled WGS sequence"/>
</dbReference>
<keyword evidence="6" id="KW-0067">ATP-binding</keyword>
<feature type="domain" description="ABC transmembrane type-1" evidence="10">
    <location>
        <begin position="267"/>
        <end position="371"/>
    </location>
</feature>
<dbReference type="Pfam" id="PF00664">
    <property type="entry name" value="ABC_membrane"/>
    <property type="match status" value="1"/>
</dbReference>
<evidence type="ECO:0000256" key="1">
    <source>
        <dbReference type="ARBA" id="ARBA00004141"/>
    </source>
</evidence>
<evidence type="ECO:0000256" key="2">
    <source>
        <dbReference type="ARBA" id="ARBA00009726"/>
    </source>
</evidence>
<comment type="caution">
    <text evidence="11">The sequence shown here is derived from an EMBL/GenBank/DDBJ whole genome shotgun (WGS) entry which is preliminary data.</text>
</comment>
<keyword evidence="5" id="KW-0547">Nucleotide-binding</keyword>
<dbReference type="InterPro" id="IPR036640">
    <property type="entry name" value="ABC1_TM_sf"/>
</dbReference>
<dbReference type="EMBL" id="VEPZ02000937">
    <property type="protein sequence ID" value="KAE8709271.1"/>
    <property type="molecule type" value="Genomic_DNA"/>
</dbReference>
<keyword evidence="4 9" id="KW-0812">Transmembrane</keyword>
<reference evidence="11" key="1">
    <citation type="submission" date="2019-09" db="EMBL/GenBank/DDBJ databases">
        <title>Draft genome information of white flower Hibiscus syriacus.</title>
        <authorList>
            <person name="Kim Y.-M."/>
        </authorList>
    </citation>
    <scope>NUCLEOTIDE SEQUENCE [LARGE SCALE GENOMIC DNA]</scope>
    <source>
        <strain evidence="11">YM2019G1</strain>
    </source>
</reference>
<dbReference type="GO" id="GO:0005524">
    <property type="term" value="F:ATP binding"/>
    <property type="evidence" value="ECO:0007669"/>
    <property type="project" value="UniProtKB-KW"/>
</dbReference>
<name>A0A6A3AXL9_HIBSY</name>
<feature type="transmembrane region" description="Helical" evidence="9">
    <location>
        <begin position="154"/>
        <end position="172"/>
    </location>
</feature>
<proteinExistence type="inferred from homology"/>
<evidence type="ECO:0000256" key="9">
    <source>
        <dbReference type="SAM" id="Phobius"/>
    </source>
</evidence>
<evidence type="ECO:0000256" key="5">
    <source>
        <dbReference type="ARBA" id="ARBA00022741"/>
    </source>
</evidence>
<dbReference type="GO" id="GO:0140359">
    <property type="term" value="F:ABC-type transporter activity"/>
    <property type="evidence" value="ECO:0007669"/>
    <property type="project" value="InterPro"/>
</dbReference>
<dbReference type="AlphaFoldDB" id="A0A6A3AXL9"/>
<feature type="transmembrane region" description="Helical" evidence="9">
    <location>
        <begin position="37"/>
        <end position="56"/>
    </location>
</feature>
<keyword evidence="7 9" id="KW-1133">Transmembrane helix</keyword>
<dbReference type="GO" id="GO:0016020">
    <property type="term" value="C:membrane"/>
    <property type="evidence" value="ECO:0007669"/>
    <property type="project" value="UniProtKB-SubCell"/>
</dbReference>
<dbReference type="InterPro" id="IPR050173">
    <property type="entry name" value="ABC_transporter_C-like"/>
</dbReference>
<sequence length="371" mass="42339">MAFEPLVWFCRPVADGVWKRAVSNAFGAYTPCATDSLVITLSHMALLGLCVYRIWLIRRDLKAQRFCLRSKYYNYMLGLLALYATAEPLFRLIIGISFLNLDGQPGLAPFEIASLIVEALTWGCSDAQSHSFCKGVLQQAIVRPMMSLPQKTEYIHDMASVVLFGILLLVYVPDLDPYPGYTPMRAELVDDAGYEELPGGEEICPERHVNIFSKIFFSWMSPLMEQGYKRPITEKEVWKLDTWDRTETLNNKFQKCWAEESRRPKPWLLRALNSSLGGRFWWGGFWKSMQRGDPAWIGYIYAFSIFVGVALGVLCEAQYFQNVMRVGFRLRSTLIAAVFRKSLRLTHEGRKKFASGKITNLMTTDAEALQA</sequence>
<evidence type="ECO:0000313" key="11">
    <source>
        <dbReference type="EMBL" id="KAE8709271.1"/>
    </source>
</evidence>
<dbReference type="InterPro" id="IPR011527">
    <property type="entry name" value="ABC1_TM_dom"/>
</dbReference>
<gene>
    <name evidence="11" type="ORF">F3Y22_tig00110332pilonHSYRG01226</name>
</gene>
<protein>
    <recommendedName>
        <fullName evidence="10">ABC transmembrane type-1 domain-containing protein</fullName>
    </recommendedName>
</protein>
<comment type="similarity">
    <text evidence="2">Belongs to the ABC transporter superfamily. ABCC family. Conjugate transporter (TC 3.A.1.208) subfamily.</text>
</comment>
<accession>A0A6A3AXL9</accession>
<dbReference type="Gene3D" id="1.20.1560.10">
    <property type="entry name" value="ABC transporter type 1, transmembrane domain"/>
    <property type="match status" value="1"/>
</dbReference>
<feature type="transmembrane region" description="Helical" evidence="9">
    <location>
        <begin position="296"/>
        <end position="315"/>
    </location>
</feature>
<keyword evidence="3" id="KW-0813">Transport</keyword>
<dbReference type="PROSITE" id="PS50929">
    <property type="entry name" value="ABC_TM1F"/>
    <property type="match status" value="1"/>
</dbReference>
<keyword evidence="12" id="KW-1185">Reference proteome</keyword>